<dbReference type="SMART" id="SM00256">
    <property type="entry name" value="FBOX"/>
    <property type="match status" value="1"/>
</dbReference>
<dbReference type="Pfam" id="PF03478">
    <property type="entry name" value="Beta-prop_KIB1-4"/>
    <property type="match status" value="1"/>
</dbReference>
<reference evidence="2" key="1">
    <citation type="submission" date="2023-07" db="EMBL/GenBank/DDBJ databases">
        <title>A chromosome-level genome assembly of Lolium multiflorum.</title>
        <authorList>
            <person name="Chen Y."/>
            <person name="Copetti D."/>
            <person name="Kolliker R."/>
            <person name="Studer B."/>
        </authorList>
    </citation>
    <scope>NUCLEOTIDE SEQUENCE</scope>
    <source>
        <strain evidence="2">02402/16</strain>
        <tissue evidence="2">Leaf</tissue>
    </source>
</reference>
<gene>
    <name evidence="2" type="ORF">QYE76_018935</name>
</gene>
<name>A0AAD8VE63_LOLMU</name>
<dbReference type="PANTHER" id="PTHR44586:SF21">
    <property type="entry name" value="F-BOX DOMAIN-CONTAINING PROTEIN"/>
    <property type="match status" value="1"/>
</dbReference>
<dbReference type="EMBL" id="JAUUTY010000143">
    <property type="protein sequence ID" value="KAK1603004.1"/>
    <property type="molecule type" value="Genomic_DNA"/>
</dbReference>
<evidence type="ECO:0000313" key="3">
    <source>
        <dbReference type="Proteomes" id="UP001231189"/>
    </source>
</evidence>
<dbReference type="CDD" id="cd09917">
    <property type="entry name" value="F-box_SF"/>
    <property type="match status" value="1"/>
</dbReference>
<dbReference type="PROSITE" id="PS50181">
    <property type="entry name" value="FBOX"/>
    <property type="match status" value="1"/>
</dbReference>
<dbReference type="InterPro" id="IPR005174">
    <property type="entry name" value="KIB1-4_b-propeller"/>
</dbReference>
<dbReference type="SUPFAM" id="SSF81383">
    <property type="entry name" value="F-box domain"/>
    <property type="match status" value="1"/>
</dbReference>
<sequence length="357" mass="40362">MATVTCQSPELPQDILIDIFSRLQIPDLAPAGSVSSSWRSAYTSLLNLGKYYKQAQTPCLLYTCEYAGKNVARLYSLAEKRVYKLPLTGPLLRGRFLIGSSLGFLVTVDERSEMQLVNPITGEQISLPSVTTIEQVKPIYDDTGALHMYEYSLHTAEKVHCPPEIIALNELRKFLQHKAFVLLDTSTKSLIVVLIHNPHRQLSFARIGDDSWTWLPPHAFFDDCIYKDGLLYATNTDGEIHAFDLSGPKVTCKMILRRFEVEKCRSMYIVQAPWGDLLQVGRSFSDYELEPEPGAFVYWNTGRFRIYKVGIAGKGREKVRSLGDHVLFLGYNQSLCLSAKEYPGLNSEGKSCILYRR</sequence>
<evidence type="ECO:0000313" key="2">
    <source>
        <dbReference type="EMBL" id="KAK1603004.1"/>
    </source>
</evidence>
<accession>A0AAD8VE63</accession>
<dbReference type="Proteomes" id="UP001231189">
    <property type="component" value="Unassembled WGS sequence"/>
</dbReference>
<feature type="domain" description="F-box" evidence="1">
    <location>
        <begin position="5"/>
        <end position="55"/>
    </location>
</feature>
<dbReference type="InterPro" id="IPR036047">
    <property type="entry name" value="F-box-like_dom_sf"/>
</dbReference>
<dbReference type="PANTHER" id="PTHR44586">
    <property type="entry name" value="F-BOX DOMAIN CONTAINING PROTEIN, EXPRESSED"/>
    <property type="match status" value="1"/>
</dbReference>
<dbReference type="AlphaFoldDB" id="A0AAD8VE63"/>
<dbReference type="Pfam" id="PF12937">
    <property type="entry name" value="F-box-like"/>
    <property type="match status" value="1"/>
</dbReference>
<keyword evidence="3" id="KW-1185">Reference proteome</keyword>
<organism evidence="2 3">
    <name type="scientific">Lolium multiflorum</name>
    <name type="common">Italian ryegrass</name>
    <name type="synonym">Lolium perenne subsp. multiflorum</name>
    <dbReference type="NCBI Taxonomy" id="4521"/>
    <lineage>
        <taxon>Eukaryota</taxon>
        <taxon>Viridiplantae</taxon>
        <taxon>Streptophyta</taxon>
        <taxon>Embryophyta</taxon>
        <taxon>Tracheophyta</taxon>
        <taxon>Spermatophyta</taxon>
        <taxon>Magnoliopsida</taxon>
        <taxon>Liliopsida</taxon>
        <taxon>Poales</taxon>
        <taxon>Poaceae</taxon>
        <taxon>BOP clade</taxon>
        <taxon>Pooideae</taxon>
        <taxon>Poodae</taxon>
        <taxon>Poeae</taxon>
        <taxon>Poeae Chloroplast Group 2 (Poeae type)</taxon>
        <taxon>Loliodinae</taxon>
        <taxon>Loliinae</taxon>
        <taxon>Lolium</taxon>
    </lineage>
</organism>
<evidence type="ECO:0000259" key="1">
    <source>
        <dbReference type="PROSITE" id="PS50181"/>
    </source>
</evidence>
<dbReference type="Gene3D" id="1.20.1280.50">
    <property type="match status" value="1"/>
</dbReference>
<protein>
    <recommendedName>
        <fullName evidence="1">F-box domain-containing protein</fullName>
    </recommendedName>
</protein>
<comment type="caution">
    <text evidence="2">The sequence shown here is derived from an EMBL/GenBank/DDBJ whole genome shotgun (WGS) entry which is preliminary data.</text>
</comment>
<dbReference type="InterPro" id="IPR001810">
    <property type="entry name" value="F-box_dom"/>
</dbReference>
<proteinExistence type="predicted"/>